<evidence type="ECO:0000256" key="1">
    <source>
        <dbReference type="SAM" id="Phobius"/>
    </source>
</evidence>
<evidence type="ECO:0000313" key="2">
    <source>
        <dbReference type="EMBL" id="KWX14133.1"/>
    </source>
</evidence>
<dbReference type="VEuPathDB" id="GiardiaDB:QR46_1830"/>
<proteinExistence type="predicted"/>
<evidence type="ECO:0000313" key="3">
    <source>
        <dbReference type="Proteomes" id="UP000070089"/>
    </source>
</evidence>
<keyword evidence="1" id="KW-1133">Transmembrane helix</keyword>
<dbReference type="InterPro" id="IPR036322">
    <property type="entry name" value="WD40_repeat_dom_sf"/>
</dbReference>
<organism evidence="2 3">
    <name type="scientific">Giardia duodenalis assemblage B</name>
    <dbReference type="NCBI Taxonomy" id="1394984"/>
    <lineage>
        <taxon>Eukaryota</taxon>
        <taxon>Metamonada</taxon>
        <taxon>Diplomonadida</taxon>
        <taxon>Hexamitidae</taxon>
        <taxon>Giardiinae</taxon>
        <taxon>Giardia</taxon>
    </lineage>
</organism>
<keyword evidence="1" id="KW-0812">Transmembrane</keyword>
<feature type="transmembrane region" description="Helical" evidence="1">
    <location>
        <begin position="920"/>
        <end position="940"/>
    </location>
</feature>
<dbReference type="EMBL" id="JXTI01000042">
    <property type="protein sequence ID" value="KWX14133.1"/>
    <property type="molecule type" value="Genomic_DNA"/>
</dbReference>
<dbReference type="Proteomes" id="UP000070089">
    <property type="component" value="Unassembled WGS sequence"/>
</dbReference>
<dbReference type="SUPFAM" id="SSF50978">
    <property type="entry name" value="WD40 repeat-like"/>
    <property type="match status" value="1"/>
</dbReference>
<reference evidence="2 3" key="1">
    <citation type="journal article" date="2015" name="Mol. Biochem. Parasitol.">
        <title>Identification of polymorphic genes for use in assemblage B genotyping assays through comparative genomics of multiple assemblage B Giardia duodenalis isolates.</title>
        <authorList>
            <person name="Wielinga C."/>
            <person name="Thompson R.C."/>
            <person name="Monis P."/>
            <person name="Ryan U."/>
        </authorList>
    </citation>
    <scope>NUCLEOTIDE SEQUENCE [LARGE SCALE GENOMIC DNA]</scope>
    <source>
        <strain evidence="2 3">BAH15c1</strain>
    </source>
</reference>
<sequence length="1073" mass="120131">MSIITHQVRSVAATDTIYDDFFRIEHMRSSSQGLHSIFTTTQAFLEDSSGITAFKTHTGDIMTITPSGYSLSEASYKDSTYCLGSMITGEFGTTVRFATLAPNPLEKPGNNLALLNTANDLLVYKLENKQLTKRGELSLSTYLMNTNSSTTRNLPNNSPSRDDAISVGNTKAAMSGASHRLISDTYDMLDTLIASYQKSISAKLPITESSDDIIRHPCSCAIGTDVLAFSIDRTLYLTRLSDPYLNSTLTRKDSHQNSQTFAVNMPTSVFKHRFSSEINSLYILSDGPNEAAVAVSSASVCTIIKVTGLGTDSPKIGTQAYSLSQAVFRESSAYITAAAVSPFIADYWVLGTNQGQLLIISSKSEQPVFSTMLFSLPIISLSFSPLHPDIFSVSSRHKIMLCQYISSLTIMAQFIAPQFVSIIAGGIHCTAPAQPLSLWYGLDNSKLVFESLGINYPKWTKKVVTSFLRGIANVQSMYDKVSCACHKYGTEFIDNYISFSSLMYSREFKQCYSFIFSLVNAIDESGMPMATELMQYFFGLLRPIQQYFQASQTTSTPRLVPPMPSLNRILLGFSLSIPSSLNKKYCLMPSLIEALQYSAYEIRFKLDDTCARMKLSEGQIQEKLLKELDTLLSRAVEVCLKVKDDTVVSMVLLRSIFDVAILIDRKRHDVTVYRYFSELLDVLRVNPNSAAIFLKPIYPSILSLRGTMRLDEFFIAAVAPVKNIINSLGDSKDNKQNDLKWSEHAIWSLYTSIFHPATRATADFEYRDNASNTKYLTLTTFLSQKHNTSRDPMDDTISSFSSLCEKQDKLFGAISGSHKVPMTPEMFAELLDTQFMGSQFVLLESLYGYIYSHAAEENSHKISEICTTLITIFNSEVIGTNTHRQMGPADKTGFSSQKDEIYNYFELKEITTPVKKYENIFVPLPILGAIYGFIMTVFWPRTLHDLSNRMNNMDTDHFSKFLAGLYEVLTNVYAMANISPNSFIERYVPSEVCNMFRYNIQGTRVRAILEKFIKTYIASIQKTSDPTKVAIYQQDAATCKKLMSFFAEVRLTEFESTIDKLRRELSNAIAGTS</sequence>
<gene>
    <name evidence="2" type="ORF">QR46_1830</name>
</gene>
<name>A0A132NVL6_GIAIN</name>
<dbReference type="AlphaFoldDB" id="A0A132NVL6"/>
<accession>A0A132NVL6</accession>
<dbReference type="OrthoDB" id="10253999at2759"/>
<comment type="caution">
    <text evidence="2">The sequence shown here is derived from an EMBL/GenBank/DDBJ whole genome shotgun (WGS) entry which is preliminary data.</text>
</comment>
<keyword evidence="1" id="KW-0472">Membrane</keyword>
<protein>
    <submittedName>
        <fullName evidence="2">Uncharacterized protein</fullName>
    </submittedName>
</protein>